<evidence type="ECO:0000313" key="3">
    <source>
        <dbReference type="Proteomes" id="UP000799764"/>
    </source>
</evidence>
<dbReference type="OrthoDB" id="3806991at2759"/>
<gene>
    <name evidence="2" type="ORF">P171DRAFT_446633</name>
</gene>
<proteinExistence type="predicted"/>
<dbReference type="Proteomes" id="UP000799764">
    <property type="component" value="Unassembled WGS sequence"/>
</dbReference>
<keyword evidence="3" id="KW-1185">Reference proteome</keyword>
<feature type="transmembrane region" description="Helical" evidence="1">
    <location>
        <begin position="254"/>
        <end position="276"/>
    </location>
</feature>
<keyword evidence="1" id="KW-0472">Membrane</keyword>
<reference evidence="2" key="1">
    <citation type="journal article" date="2020" name="Stud. Mycol.">
        <title>101 Dothideomycetes genomes: a test case for predicting lifestyles and emergence of pathogens.</title>
        <authorList>
            <person name="Haridas S."/>
            <person name="Albert R."/>
            <person name="Binder M."/>
            <person name="Bloem J."/>
            <person name="Labutti K."/>
            <person name="Salamov A."/>
            <person name="Andreopoulos B."/>
            <person name="Baker S."/>
            <person name="Barry K."/>
            <person name="Bills G."/>
            <person name="Bluhm B."/>
            <person name="Cannon C."/>
            <person name="Castanera R."/>
            <person name="Culley D."/>
            <person name="Daum C."/>
            <person name="Ezra D."/>
            <person name="Gonzalez J."/>
            <person name="Henrissat B."/>
            <person name="Kuo A."/>
            <person name="Liang C."/>
            <person name="Lipzen A."/>
            <person name="Lutzoni F."/>
            <person name="Magnuson J."/>
            <person name="Mondo S."/>
            <person name="Nolan M."/>
            <person name="Ohm R."/>
            <person name="Pangilinan J."/>
            <person name="Park H.-J."/>
            <person name="Ramirez L."/>
            <person name="Alfaro M."/>
            <person name="Sun H."/>
            <person name="Tritt A."/>
            <person name="Yoshinaga Y."/>
            <person name="Zwiers L.-H."/>
            <person name="Turgeon B."/>
            <person name="Goodwin S."/>
            <person name="Spatafora J."/>
            <person name="Crous P."/>
            <person name="Grigoriev I."/>
        </authorList>
    </citation>
    <scope>NUCLEOTIDE SEQUENCE</scope>
    <source>
        <strain evidence="2">CBS 690.94</strain>
    </source>
</reference>
<protein>
    <submittedName>
        <fullName evidence="2">Uncharacterized protein</fullName>
    </submittedName>
</protein>
<keyword evidence="1" id="KW-1133">Transmembrane helix</keyword>
<comment type="caution">
    <text evidence="2">The sequence shown here is derived from an EMBL/GenBank/DDBJ whole genome shotgun (WGS) entry which is preliminary data.</text>
</comment>
<organism evidence="2 3">
    <name type="scientific">Karstenula rhodostoma CBS 690.94</name>
    <dbReference type="NCBI Taxonomy" id="1392251"/>
    <lineage>
        <taxon>Eukaryota</taxon>
        <taxon>Fungi</taxon>
        <taxon>Dikarya</taxon>
        <taxon>Ascomycota</taxon>
        <taxon>Pezizomycotina</taxon>
        <taxon>Dothideomycetes</taxon>
        <taxon>Pleosporomycetidae</taxon>
        <taxon>Pleosporales</taxon>
        <taxon>Massarineae</taxon>
        <taxon>Didymosphaeriaceae</taxon>
        <taxon>Karstenula</taxon>
    </lineage>
</organism>
<name>A0A9P4PEZ0_9PLEO</name>
<keyword evidence="1" id="KW-0812">Transmembrane</keyword>
<evidence type="ECO:0000256" key="1">
    <source>
        <dbReference type="SAM" id="Phobius"/>
    </source>
</evidence>
<accession>A0A9P4PEZ0</accession>
<dbReference type="AlphaFoldDB" id="A0A9P4PEZ0"/>
<feature type="transmembrane region" description="Helical" evidence="1">
    <location>
        <begin position="103"/>
        <end position="124"/>
    </location>
</feature>
<feature type="transmembrane region" description="Helical" evidence="1">
    <location>
        <begin position="228"/>
        <end position="248"/>
    </location>
</feature>
<sequence length="289" mass="32223">MGLPAWIIQPARKEFCEGGTGTIGSERGQGNKNGILVTNEITLEEEVNPGEGLTLEGTITTILQIVELHQLDEFELSSPHVLDPNVSHPWTLESLRKRTLHRITFVIILIFLYIVAIGVTFSYWMKPHGWWSYLALRSLLECSWLSGISGPILLFSKLFEDGPRIALKTSAAAAVLLQILGFGLSMKPEYGPTGRTFTFAGTLIFHFNAAIAVNCLHLHSRYWGPRVIVLTVTFTMAAFGIVGIQIGCKDNDDWFLLGNNILDCLVNLVVIVLQLIQRYIQFIALRSRN</sequence>
<dbReference type="EMBL" id="MU001505">
    <property type="protein sequence ID" value="KAF2441809.1"/>
    <property type="molecule type" value="Genomic_DNA"/>
</dbReference>
<evidence type="ECO:0000313" key="2">
    <source>
        <dbReference type="EMBL" id="KAF2441809.1"/>
    </source>
</evidence>
<feature type="transmembrane region" description="Helical" evidence="1">
    <location>
        <begin position="196"/>
        <end position="216"/>
    </location>
</feature>